<evidence type="ECO:0000256" key="3">
    <source>
        <dbReference type="ARBA" id="ARBA00023237"/>
    </source>
</evidence>
<comment type="caution">
    <text evidence="4">The sequence shown here is derived from an EMBL/GenBank/DDBJ whole genome shotgun (WGS) entry which is preliminary data.</text>
</comment>
<comment type="subcellular location">
    <subcellularLocation>
        <location evidence="1">Cell outer membrane</location>
    </subcellularLocation>
</comment>
<reference evidence="4" key="1">
    <citation type="submission" date="2020-11" db="EMBL/GenBank/DDBJ databases">
        <title>Novosphingobium aureum sp. nov., a marine bacterium isolated from sediment of a salt flat.</title>
        <authorList>
            <person name="Yoo Y."/>
            <person name="Kim J.-J."/>
        </authorList>
    </citation>
    <scope>NUCLEOTIDE SEQUENCE</scope>
    <source>
        <strain evidence="4">YJ-S2-02</strain>
    </source>
</reference>
<name>A0A931H8S1_9SPHN</name>
<keyword evidence="2" id="KW-0472">Membrane</keyword>
<dbReference type="EMBL" id="JADZGI010000001">
    <property type="protein sequence ID" value="MBH0111435.1"/>
    <property type="molecule type" value="Genomic_DNA"/>
</dbReference>
<dbReference type="InterPro" id="IPR036942">
    <property type="entry name" value="Beta-barrel_TonB_sf"/>
</dbReference>
<sequence>MVPPLAGNAAIAWEGRLRTDLTWRARLDLATADSFASQFNPDITGYVRTPARATLDLTMGLGGKGWDLTLTLRNVLDSSAAAQVQRNAFDERQIYGAIPRTISLDFTHDF</sequence>
<dbReference type="GO" id="GO:0009279">
    <property type="term" value="C:cell outer membrane"/>
    <property type="evidence" value="ECO:0007669"/>
    <property type="project" value="UniProtKB-SubCell"/>
</dbReference>
<dbReference type="Gene3D" id="2.40.170.20">
    <property type="entry name" value="TonB-dependent receptor, beta-barrel domain"/>
    <property type="match status" value="1"/>
</dbReference>
<dbReference type="SUPFAM" id="SSF56935">
    <property type="entry name" value="Porins"/>
    <property type="match status" value="1"/>
</dbReference>
<keyword evidence="3" id="KW-0998">Cell outer membrane</keyword>
<protein>
    <submittedName>
        <fullName evidence="4">TonB-dependent receptor</fullName>
    </submittedName>
</protein>
<organism evidence="4 5">
    <name type="scientific">Novosphingobium aureum</name>
    <dbReference type="NCBI Taxonomy" id="2792964"/>
    <lineage>
        <taxon>Bacteria</taxon>
        <taxon>Pseudomonadati</taxon>
        <taxon>Pseudomonadota</taxon>
        <taxon>Alphaproteobacteria</taxon>
        <taxon>Sphingomonadales</taxon>
        <taxon>Sphingomonadaceae</taxon>
        <taxon>Novosphingobium</taxon>
    </lineage>
</organism>
<dbReference type="Proteomes" id="UP000617634">
    <property type="component" value="Unassembled WGS sequence"/>
</dbReference>
<accession>A0A931H8S1</accession>
<gene>
    <name evidence="4" type="ORF">I5E68_00535</name>
</gene>
<proteinExistence type="predicted"/>
<keyword evidence="4" id="KW-0675">Receptor</keyword>
<keyword evidence="5" id="KW-1185">Reference proteome</keyword>
<evidence type="ECO:0000313" key="5">
    <source>
        <dbReference type="Proteomes" id="UP000617634"/>
    </source>
</evidence>
<dbReference type="AlphaFoldDB" id="A0A931H8S1"/>
<evidence type="ECO:0000256" key="1">
    <source>
        <dbReference type="ARBA" id="ARBA00004442"/>
    </source>
</evidence>
<evidence type="ECO:0000256" key="2">
    <source>
        <dbReference type="ARBA" id="ARBA00023136"/>
    </source>
</evidence>
<dbReference type="RefSeq" id="WP_197159795.1">
    <property type="nucleotide sequence ID" value="NZ_JADZGI010000001.1"/>
</dbReference>
<evidence type="ECO:0000313" key="4">
    <source>
        <dbReference type="EMBL" id="MBH0111435.1"/>
    </source>
</evidence>